<name>A0AAW5T5P6_9MYCO</name>
<protein>
    <submittedName>
        <fullName evidence="1">Sugar ABC transporter substrate-binding protein</fullName>
    </submittedName>
</protein>
<dbReference type="PANTHER" id="PTHR43649:SF12">
    <property type="entry name" value="DIACETYLCHITOBIOSE BINDING PROTEIN DASA"/>
    <property type="match status" value="1"/>
</dbReference>
<dbReference type="InterPro" id="IPR050490">
    <property type="entry name" value="Bact_solute-bd_prot1"/>
</dbReference>
<dbReference type="InterPro" id="IPR006059">
    <property type="entry name" value="SBP"/>
</dbReference>
<dbReference type="Gene3D" id="3.40.190.10">
    <property type="entry name" value="Periplasmic binding protein-like II"/>
    <property type="match status" value="2"/>
</dbReference>
<gene>
    <name evidence="1" type="ORF">H5P34_19270</name>
</gene>
<dbReference type="Pfam" id="PF01547">
    <property type="entry name" value="SBP_bac_1"/>
    <property type="match status" value="1"/>
</dbReference>
<accession>A0AAW5T5P6</accession>
<dbReference type="EMBL" id="JACKVC010000017">
    <property type="protein sequence ID" value="MCV7390205.1"/>
    <property type="molecule type" value="Genomic_DNA"/>
</dbReference>
<dbReference type="AlphaFoldDB" id="A0AAW5T5P6"/>
<dbReference type="RefSeq" id="WP_036444393.1">
    <property type="nucleotide sequence ID" value="NZ_JACKVC010000017.1"/>
</dbReference>
<dbReference type="Proteomes" id="UP001141659">
    <property type="component" value="Unassembled WGS sequence"/>
</dbReference>
<dbReference type="CDD" id="cd13585">
    <property type="entry name" value="PBP2_TMBP_like"/>
    <property type="match status" value="1"/>
</dbReference>
<dbReference type="PANTHER" id="PTHR43649">
    <property type="entry name" value="ARABINOSE-BINDING PROTEIN-RELATED"/>
    <property type="match status" value="1"/>
</dbReference>
<evidence type="ECO:0000313" key="1">
    <source>
        <dbReference type="EMBL" id="MCV7390205.1"/>
    </source>
</evidence>
<dbReference type="SUPFAM" id="SSF53850">
    <property type="entry name" value="Periplasmic binding protein-like II"/>
    <property type="match status" value="1"/>
</dbReference>
<organism evidence="1 2">
    <name type="scientific">Mycolicibacterium porcinum</name>
    <dbReference type="NCBI Taxonomy" id="39693"/>
    <lineage>
        <taxon>Bacteria</taxon>
        <taxon>Bacillati</taxon>
        <taxon>Actinomycetota</taxon>
        <taxon>Actinomycetes</taxon>
        <taxon>Mycobacteriales</taxon>
        <taxon>Mycobacteriaceae</taxon>
        <taxon>Mycolicibacterium</taxon>
    </lineage>
</organism>
<reference evidence="1" key="2">
    <citation type="journal article" date="2022" name="BMC Genomics">
        <title>Comparative genome analysis of mycobacteria focusing on tRNA and non-coding RNA.</title>
        <authorList>
            <person name="Behra P.R.K."/>
            <person name="Pettersson B.M.F."/>
            <person name="Ramesh M."/>
            <person name="Das S."/>
            <person name="Dasgupta S."/>
            <person name="Kirsebom L.A."/>
        </authorList>
    </citation>
    <scope>NUCLEOTIDE SEQUENCE</scope>
    <source>
        <strain evidence="1">DSM 44242</strain>
    </source>
</reference>
<comment type="caution">
    <text evidence="1">The sequence shown here is derived from an EMBL/GenBank/DDBJ whole genome shotgun (WGS) entry which is preliminary data.</text>
</comment>
<evidence type="ECO:0000313" key="2">
    <source>
        <dbReference type="Proteomes" id="UP001141659"/>
    </source>
</evidence>
<sequence length="445" mass="46996">MKIPMLSRRAARPASAKTFRWLPAIIAAAGLTLSGCAGSGGSGEQSSSGIGDVPTDTSATVRVLMENVPDTDIVKNLVGQFNQKYPGIKVQIETMTFDQMRDRLVSSFQASQPAYDLIVVDNPWMDDFAAAGFLEPLNDRIASTTGYQPDDFFPSLKAITDVEGTTYGVPFYNYALGYIYNTGDLASAGLPVPNDLDSLVATSKKLKTADRAGIAMQPQRGYKIFEEWANWLFAAGGSIYGADGKPTLNTEQAARALNAYIDTYRTAAPANSLAWGFDEAFRSVSSGKAASMVAYNWNLPALNDPAGASGPRAGQFALAPIPGGKSALGLWSWAIPANSGAADAAWAFASWVTSPEVDAQRVADGGAVIRQSSLTNPKVLADKYGADYYKTVGQILANASPLTQGKGGEEMIQAVGTELNDAAAGNKSVTDALRDAQAAAERIQQ</sequence>
<reference evidence="1" key="1">
    <citation type="submission" date="2020-07" db="EMBL/GenBank/DDBJ databases">
        <authorList>
            <person name="Pettersson B.M.F."/>
            <person name="Behra P.R.K."/>
            <person name="Ramesh M."/>
            <person name="Das S."/>
            <person name="Dasgupta S."/>
            <person name="Kirsebom L.A."/>
        </authorList>
    </citation>
    <scope>NUCLEOTIDE SEQUENCE</scope>
    <source>
        <strain evidence="1">DSM 44242</strain>
    </source>
</reference>
<proteinExistence type="predicted"/>